<dbReference type="OrthoDB" id="5041285at2759"/>
<dbReference type="STRING" id="1036612.A0A1L9T2I2"/>
<proteinExistence type="predicted"/>
<sequence>MATYTRRASKACAWCHAHKVRCDATTLGRPCTRCRQDDRNCVMPKKIQTNPTRRRTLPEPDLDSMSVPECLDRAPAPTSSHQNHVLFATYPFLELDGFSSMTQEDVAFLNSKGCLQVPAPVYLDEFVRQYFLHIQPCTPIIDESVFWELYRSEYLGTSAPKVSLLLFQTILFASSPYISVETAQLCGFDDKRNAWNDLYQRAKFLYHFQSGEGALVRAQAALLLTFHTSASQPRAASLWLTHAVHAASEASLDRELDEDDDETGEATRSRLWWSILIRDRSLSLGLRRQPQVSSLELRMLKDLPREEWFEDEVSGSRVYDPGTKRMLFIVFRSQCQLALLLTEMVSIVFGTHGLSLPFLSQEGLQNTLGILSRIRTSLQLWKQESPLSHTRHSTAHSAVIKFTQLTMVYYQTSRMELAHYGALLIERHREYVGGDYTTHLLSTGNMLHDATTRLVSLLEYFSNKSKVQILPLTIVGFMSMPLILSAINFNLSSTDKEQRSRRLPLECLWQLMSQSRRVYDVTDFISTQTDDILHLAYLTSQEVFLDNSPGTPASASDLRIQAPASCASNGMQLRKGRAKNWHDAFLRHTRAYLLLATTVDYSMSVGRLPSNNALPELVCIIPPLGKIRLPWLTAPRIKARPRHTPASKEEGIEELPSPDTVAVSSTIIPSAGTGSNPTTSITHLGPGDGQDGSARSSYEYDQSSHSQVNLDYLDLNDPVNLSLIVDKGSQLSLTAAMEHPSSTSHLWHTTDMNASCDTYLHGLEEGSPGTTALLCS</sequence>
<keyword evidence="5" id="KW-0539">Nucleus</keyword>
<organism evidence="8 9">
    <name type="scientific">Aspergillus sydowii CBS 593.65</name>
    <dbReference type="NCBI Taxonomy" id="1036612"/>
    <lineage>
        <taxon>Eukaryota</taxon>
        <taxon>Fungi</taxon>
        <taxon>Dikarya</taxon>
        <taxon>Ascomycota</taxon>
        <taxon>Pezizomycotina</taxon>
        <taxon>Eurotiomycetes</taxon>
        <taxon>Eurotiomycetidae</taxon>
        <taxon>Eurotiales</taxon>
        <taxon>Aspergillaceae</taxon>
        <taxon>Aspergillus</taxon>
        <taxon>Aspergillus subgen. Nidulantes</taxon>
    </lineage>
</organism>
<dbReference type="PROSITE" id="PS50048">
    <property type="entry name" value="ZN2_CY6_FUNGAL_2"/>
    <property type="match status" value="1"/>
</dbReference>
<dbReference type="GO" id="GO:0000981">
    <property type="term" value="F:DNA-binding transcription factor activity, RNA polymerase II-specific"/>
    <property type="evidence" value="ECO:0007669"/>
    <property type="project" value="InterPro"/>
</dbReference>
<dbReference type="GeneID" id="63759671"/>
<dbReference type="InterPro" id="IPR007219">
    <property type="entry name" value="XnlR_reg_dom"/>
</dbReference>
<dbReference type="AlphaFoldDB" id="A0A1L9T2I2"/>
<gene>
    <name evidence="8" type="ORF">ASPSYDRAFT_187833</name>
</gene>
<dbReference type="GO" id="GO:0003677">
    <property type="term" value="F:DNA binding"/>
    <property type="evidence" value="ECO:0007669"/>
    <property type="project" value="UniProtKB-KW"/>
</dbReference>
<dbReference type="PANTHER" id="PTHR47425">
    <property type="entry name" value="FARB-RELATED"/>
    <property type="match status" value="1"/>
</dbReference>
<dbReference type="RefSeq" id="XP_040697401.1">
    <property type="nucleotide sequence ID" value="XM_040843598.1"/>
</dbReference>
<keyword evidence="2" id="KW-0805">Transcription regulation</keyword>
<dbReference type="SMART" id="SM00066">
    <property type="entry name" value="GAL4"/>
    <property type="match status" value="1"/>
</dbReference>
<dbReference type="VEuPathDB" id="FungiDB:ASPSYDRAFT_187833"/>
<feature type="region of interest" description="Disordered" evidence="6">
    <location>
        <begin position="640"/>
        <end position="701"/>
    </location>
</feature>
<evidence type="ECO:0000256" key="3">
    <source>
        <dbReference type="ARBA" id="ARBA00023125"/>
    </source>
</evidence>
<dbReference type="PROSITE" id="PS00463">
    <property type="entry name" value="ZN2_CY6_FUNGAL_1"/>
    <property type="match status" value="1"/>
</dbReference>
<dbReference type="EMBL" id="KV878597">
    <property type="protein sequence ID" value="OJJ53595.1"/>
    <property type="molecule type" value="Genomic_DNA"/>
</dbReference>
<feature type="domain" description="Zn(2)-C6 fungal-type" evidence="7">
    <location>
        <begin position="11"/>
        <end position="43"/>
    </location>
</feature>
<dbReference type="Pfam" id="PF04082">
    <property type="entry name" value="Fungal_trans"/>
    <property type="match status" value="1"/>
</dbReference>
<dbReference type="InterPro" id="IPR052761">
    <property type="entry name" value="Fungal_Detox/Toxin_TFs"/>
</dbReference>
<dbReference type="GO" id="GO:0006351">
    <property type="term" value="P:DNA-templated transcription"/>
    <property type="evidence" value="ECO:0007669"/>
    <property type="project" value="InterPro"/>
</dbReference>
<feature type="compositionally biased region" description="Polar residues" evidence="6">
    <location>
        <begin position="662"/>
        <end position="682"/>
    </location>
</feature>
<dbReference type="SUPFAM" id="SSF57701">
    <property type="entry name" value="Zn2/Cys6 DNA-binding domain"/>
    <property type="match status" value="1"/>
</dbReference>
<keyword evidence="3" id="KW-0238">DNA-binding</keyword>
<dbReference type="CDD" id="cd12148">
    <property type="entry name" value="fungal_TF_MHR"/>
    <property type="match status" value="1"/>
</dbReference>
<keyword evidence="1" id="KW-0479">Metal-binding</keyword>
<evidence type="ECO:0000313" key="8">
    <source>
        <dbReference type="EMBL" id="OJJ53595.1"/>
    </source>
</evidence>
<dbReference type="InterPro" id="IPR036864">
    <property type="entry name" value="Zn2-C6_fun-type_DNA-bd_sf"/>
</dbReference>
<evidence type="ECO:0000256" key="4">
    <source>
        <dbReference type="ARBA" id="ARBA00023163"/>
    </source>
</evidence>
<dbReference type="PANTHER" id="PTHR47425:SF2">
    <property type="entry name" value="FARB-RELATED"/>
    <property type="match status" value="1"/>
</dbReference>
<keyword evidence="9" id="KW-1185">Reference proteome</keyword>
<dbReference type="GO" id="GO:0008270">
    <property type="term" value="F:zinc ion binding"/>
    <property type="evidence" value="ECO:0007669"/>
    <property type="project" value="InterPro"/>
</dbReference>
<evidence type="ECO:0000256" key="5">
    <source>
        <dbReference type="ARBA" id="ARBA00023242"/>
    </source>
</evidence>
<keyword evidence="4" id="KW-0804">Transcription</keyword>
<evidence type="ECO:0000256" key="2">
    <source>
        <dbReference type="ARBA" id="ARBA00023015"/>
    </source>
</evidence>
<protein>
    <recommendedName>
        <fullName evidence="7">Zn(2)-C6 fungal-type domain-containing protein</fullName>
    </recommendedName>
</protein>
<name>A0A1L9T2I2_9EURO</name>
<accession>A0A1L9T2I2</accession>
<evidence type="ECO:0000256" key="6">
    <source>
        <dbReference type="SAM" id="MobiDB-lite"/>
    </source>
</evidence>
<evidence type="ECO:0000313" key="9">
    <source>
        <dbReference type="Proteomes" id="UP000184356"/>
    </source>
</evidence>
<evidence type="ECO:0000256" key="1">
    <source>
        <dbReference type="ARBA" id="ARBA00022723"/>
    </source>
</evidence>
<evidence type="ECO:0000259" key="7">
    <source>
        <dbReference type="PROSITE" id="PS50048"/>
    </source>
</evidence>
<dbReference type="Proteomes" id="UP000184356">
    <property type="component" value="Unassembled WGS sequence"/>
</dbReference>
<dbReference type="Gene3D" id="4.10.240.10">
    <property type="entry name" value="Zn(2)-C6 fungal-type DNA-binding domain"/>
    <property type="match status" value="1"/>
</dbReference>
<reference evidence="9" key="1">
    <citation type="journal article" date="2017" name="Genome Biol.">
        <title>Comparative genomics reveals high biological diversity and specific adaptations in the industrially and medically important fungal genus Aspergillus.</title>
        <authorList>
            <person name="de Vries R.P."/>
            <person name="Riley R."/>
            <person name="Wiebenga A."/>
            <person name="Aguilar-Osorio G."/>
            <person name="Amillis S."/>
            <person name="Uchima C.A."/>
            <person name="Anderluh G."/>
            <person name="Asadollahi M."/>
            <person name="Askin M."/>
            <person name="Barry K."/>
            <person name="Battaglia E."/>
            <person name="Bayram O."/>
            <person name="Benocci T."/>
            <person name="Braus-Stromeyer S.A."/>
            <person name="Caldana C."/>
            <person name="Canovas D."/>
            <person name="Cerqueira G.C."/>
            <person name="Chen F."/>
            <person name="Chen W."/>
            <person name="Choi C."/>
            <person name="Clum A."/>
            <person name="Dos Santos R.A."/>
            <person name="Damasio A.R."/>
            <person name="Diallinas G."/>
            <person name="Emri T."/>
            <person name="Fekete E."/>
            <person name="Flipphi M."/>
            <person name="Freyberg S."/>
            <person name="Gallo A."/>
            <person name="Gournas C."/>
            <person name="Habgood R."/>
            <person name="Hainaut M."/>
            <person name="Harispe M.L."/>
            <person name="Henrissat B."/>
            <person name="Hilden K.S."/>
            <person name="Hope R."/>
            <person name="Hossain A."/>
            <person name="Karabika E."/>
            <person name="Karaffa L."/>
            <person name="Karanyi Z."/>
            <person name="Krasevec N."/>
            <person name="Kuo A."/>
            <person name="Kusch H."/>
            <person name="LaButti K."/>
            <person name="Lagendijk E.L."/>
            <person name="Lapidus A."/>
            <person name="Levasseur A."/>
            <person name="Lindquist E."/>
            <person name="Lipzen A."/>
            <person name="Logrieco A.F."/>
            <person name="MacCabe A."/>
            <person name="Maekelae M.R."/>
            <person name="Malavazi I."/>
            <person name="Melin P."/>
            <person name="Meyer V."/>
            <person name="Mielnichuk N."/>
            <person name="Miskei M."/>
            <person name="Molnar A.P."/>
            <person name="Mule G."/>
            <person name="Ngan C.Y."/>
            <person name="Orejas M."/>
            <person name="Orosz E."/>
            <person name="Ouedraogo J.P."/>
            <person name="Overkamp K.M."/>
            <person name="Park H.-S."/>
            <person name="Perrone G."/>
            <person name="Piumi F."/>
            <person name="Punt P.J."/>
            <person name="Ram A.F."/>
            <person name="Ramon A."/>
            <person name="Rauscher S."/>
            <person name="Record E."/>
            <person name="Riano-Pachon D.M."/>
            <person name="Robert V."/>
            <person name="Roehrig J."/>
            <person name="Ruller R."/>
            <person name="Salamov A."/>
            <person name="Salih N.S."/>
            <person name="Samson R.A."/>
            <person name="Sandor E."/>
            <person name="Sanguinetti M."/>
            <person name="Schuetze T."/>
            <person name="Sepcic K."/>
            <person name="Shelest E."/>
            <person name="Sherlock G."/>
            <person name="Sophianopoulou V."/>
            <person name="Squina F.M."/>
            <person name="Sun H."/>
            <person name="Susca A."/>
            <person name="Todd R.B."/>
            <person name="Tsang A."/>
            <person name="Unkles S.E."/>
            <person name="van de Wiele N."/>
            <person name="van Rossen-Uffink D."/>
            <person name="Oliveira J.V."/>
            <person name="Vesth T.C."/>
            <person name="Visser J."/>
            <person name="Yu J.-H."/>
            <person name="Zhou M."/>
            <person name="Andersen M.R."/>
            <person name="Archer D.B."/>
            <person name="Baker S.E."/>
            <person name="Benoit I."/>
            <person name="Brakhage A.A."/>
            <person name="Braus G.H."/>
            <person name="Fischer R."/>
            <person name="Frisvad J.C."/>
            <person name="Goldman G.H."/>
            <person name="Houbraken J."/>
            <person name="Oakley B."/>
            <person name="Pocsi I."/>
            <person name="Scazzocchio C."/>
            <person name="Seiboth B."/>
            <person name="vanKuyk P.A."/>
            <person name="Wortman J."/>
            <person name="Dyer P.S."/>
            <person name="Grigoriev I.V."/>
        </authorList>
    </citation>
    <scope>NUCLEOTIDE SEQUENCE [LARGE SCALE GENOMIC DNA]</scope>
    <source>
        <strain evidence="9">CBS 593.65</strain>
    </source>
</reference>
<dbReference type="Pfam" id="PF00172">
    <property type="entry name" value="Zn_clus"/>
    <property type="match status" value="1"/>
</dbReference>
<dbReference type="InterPro" id="IPR001138">
    <property type="entry name" value="Zn2Cys6_DnaBD"/>
</dbReference>
<dbReference type="CDD" id="cd00067">
    <property type="entry name" value="GAL4"/>
    <property type="match status" value="1"/>
</dbReference>